<dbReference type="PANTHER" id="PTHR43130:SF3">
    <property type="entry name" value="HTH-TYPE TRANSCRIPTIONAL REGULATOR RV1931C"/>
    <property type="match status" value="1"/>
</dbReference>
<accession>A0ABU0IW23</accession>
<dbReference type="Proteomes" id="UP001228905">
    <property type="component" value="Unassembled WGS sequence"/>
</dbReference>
<dbReference type="CDD" id="cd03139">
    <property type="entry name" value="GATase1_PfpI_2"/>
    <property type="match status" value="1"/>
</dbReference>
<evidence type="ECO:0000313" key="2">
    <source>
        <dbReference type="EMBL" id="MDQ0466208.1"/>
    </source>
</evidence>
<dbReference type="SUPFAM" id="SSF52317">
    <property type="entry name" value="Class I glutamine amidotransferase-like"/>
    <property type="match status" value="1"/>
</dbReference>
<evidence type="ECO:0000259" key="1">
    <source>
        <dbReference type="Pfam" id="PF01965"/>
    </source>
</evidence>
<dbReference type="PANTHER" id="PTHR43130">
    <property type="entry name" value="ARAC-FAMILY TRANSCRIPTIONAL REGULATOR"/>
    <property type="match status" value="1"/>
</dbReference>
<sequence length="204" mass="21771">MIIGIPVYEGVDVLDVTGPFEMFHWAGYDIEIVAQKRGPVVCNGGLVIHAEAFGKAGAWDVLWTPGGNPQALNRMIGKAGTAYRRFLNQKATDARYVCSVCEGALILAAAGLLDGFTVTTHWAFIPCLLQSYPKITVADGHPRFVLDGNRLTGGGISSGLDEALELIKLLSGEAAAVQVQQTTQYYPDPPVSSQIPNTISCPLP</sequence>
<dbReference type="InterPro" id="IPR002818">
    <property type="entry name" value="DJ-1/PfpI"/>
</dbReference>
<dbReference type="Pfam" id="PF01965">
    <property type="entry name" value="DJ-1_PfpI"/>
    <property type="match status" value="1"/>
</dbReference>
<protein>
    <submittedName>
        <fullName evidence="2">Cyclohexyl-isocyanide hydratase</fullName>
        <ecNumber evidence="2">4.2.1.103</ecNumber>
    </submittedName>
</protein>
<keyword evidence="2" id="KW-0456">Lyase</keyword>
<dbReference type="Gene3D" id="3.40.50.880">
    <property type="match status" value="1"/>
</dbReference>
<dbReference type="EMBL" id="JAUSVS010000010">
    <property type="protein sequence ID" value="MDQ0466208.1"/>
    <property type="molecule type" value="Genomic_DNA"/>
</dbReference>
<reference evidence="2 3" key="1">
    <citation type="submission" date="2023-07" db="EMBL/GenBank/DDBJ databases">
        <title>Genomic Encyclopedia of Type Strains, Phase IV (KMG-IV): sequencing the most valuable type-strain genomes for metagenomic binning, comparative biology and taxonomic classification.</title>
        <authorList>
            <person name="Goeker M."/>
        </authorList>
    </citation>
    <scope>NUCLEOTIDE SEQUENCE [LARGE SCALE GENOMIC DNA]</scope>
    <source>
        <strain evidence="2 3">DSM 18695</strain>
    </source>
</reference>
<proteinExistence type="predicted"/>
<keyword evidence="3" id="KW-1185">Reference proteome</keyword>
<feature type="domain" description="DJ-1/PfpI" evidence="1">
    <location>
        <begin position="5"/>
        <end position="168"/>
    </location>
</feature>
<evidence type="ECO:0000313" key="3">
    <source>
        <dbReference type="Proteomes" id="UP001228905"/>
    </source>
</evidence>
<organism evidence="2 3">
    <name type="scientific">Caulobacter ginsengisoli</name>
    <dbReference type="NCBI Taxonomy" id="400775"/>
    <lineage>
        <taxon>Bacteria</taxon>
        <taxon>Pseudomonadati</taxon>
        <taxon>Pseudomonadota</taxon>
        <taxon>Alphaproteobacteria</taxon>
        <taxon>Caulobacterales</taxon>
        <taxon>Caulobacteraceae</taxon>
        <taxon>Caulobacter</taxon>
    </lineage>
</organism>
<gene>
    <name evidence="2" type="ORF">QO010_004001</name>
</gene>
<dbReference type="EC" id="4.2.1.103" evidence="2"/>
<dbReference type="RefSeq" id="WP_307352139.1">
    <property type="nucleotide sequence ID" value="NZ_JAUSVS010000010.1"/>
</dbReference>
<dbReference type="GO" id="GO:0050549">
    <property type="term" value="F:cyclohexyl-isocyanide hydratase activity"/>
    <property type="evidence" value="ECO:0007669"/>
    <property type="project" value="UniProtKB-EC"/>
</dbReference>
<comment type="caution">
    <text evidence="2">The sequence shown here is derived from an EMBL/GenBank/DDBJ whole genome shotgun (WGS) entry which is preliminary data.</text>
</comment>
<name>A0ABU0IW23_9CAUL</name>
<dbReference type="InterPro" id="IPR029062">
    <property type="entry name" value="Class_I_gatase-like"/>
</dbReference>
<dbReference type="InterPro" id="IPR052158">
    <property type="entry name" value="INH-QAR"/>
</dbReference>